<reference evidence="1 2" key="1">
    <citation type="submission" date="2016-10" db="EMBL/GenBank/DDBJ databases">
        <title>Flavobacterium gilvum sp. nov., isolated from stream water.</title>
        <authorList>
            <person name="Shin S.-K."/>
            <person name="Cho Y.-J."/>
            <person name="Yi H."/>
        </authorList>
    </citation>
    <scope>NUCLEOTIDE SEQUENCE [LARGE SCALE GENOMIC DNA]</scope>
    <source>
        <strain evidence="1 2">EM1308</strain>
    </source>
</reference>
<dbReference type="EMBL" id="CP017479">
    <property type="protein sequence ID" value="AOW08133.1"/>
    <property type="molecule type" value="Genomic_DNA"/>
</dbReference>
<evidence type="ECO:0000313" key="1">
    <source>
        <dbReference type="EMBL" id="AOW08133.1"/>
    </source>
</evidence>
<proteinExistence type="predicted"/>
<sequence>MKIKVGYLVSYDYSMFLTSVKQLYNHVDKIVVAIDKDRKTWSGNTFDIPQSFFEEVKKYDVKNKIEFYFDIFYLPNLSPTENEIRERNMVLVKLGRGWKIQLDVDEYVYEFKTIAKYLKKYWYFTLFPKMSPICFKGKLVTLFKKLPEGYIYIQNDEKFPFITNQTSNTFGRNNDKIRKVYTNINVIHQSWARTNEEILMKITNWGHRDDFDTIKYFEFWKSLNSENYSDQKNIHPLYPEIWNKLYFLESNSIDDFVEKYAVINPQKLIYVDKILMLKAMLKKFKF</sequence>
<evidence type="ECO:0000313" key="2">
    <source>
        <dbReference type="Proteomes" id="UP000175968"/>
    </source>
</evidence>
<dbReference type="AlphaFoldDB" id="A0AAC9I3G6"/>
<dbReference type="Proteomes" id="UP000175968">
    <property type="component" value="Chromosome"/>
</dbReference>
<keyword evidence="2" id="KW-1185">Reference proteome</keyword>
<gene>
    <name evidence="1" type="ORF">EM308_00655</name>
</gene>
<protein>
    <submittedName>
        <fullName evidence="1">Uncharacterized protein</fullName>
    </submittedName>
</protein>
<name>A0AAC9I3G6_9FLAO</name>
<accession>A0AAC9I3G6</accession>
<dbReference type="RefSeq" id="WP_070261765.1">
    <property type="nucleotide sequence ID" value="NZ_CP017479.1"/>
</dbReference>
<dbReference type="KEGG" id="fgl:EM308_00655"/>
<organism evidence="1 2">
    <name type="scientific">Flavobacterium gilvum</name>
    <dbReference type="NCBI Taxonomy" id="1492737"/>
    <lineage>
        <taxon>Bacteria</taxon>
        <taxon>Pseudomonadati</taxon>
        <taxon>Bacteroidota</taxon>
        <taxon>Flavobacteriia</taxon>
        <taxon>Flavobacteriales</taxon>
        <taxon>Flavobacteriaceae</taxon>
        <taxon>Flavobacterium</taxon>
    </lineage>
</organism>